<reference evidence="1" key="1">
    <citation type="submission" date="2017-10" db="EMBL/GenBank/DDBJ databases">
        <title>Genome sequence of cellulolytic Lachnospiraceae bacterium XHS1971 isolated from hotspring sediment.</title>
        <authorList>
            <person name="Vasudevan G."/>
            <person name="Joshi A.J."/>
            <person name="Hivarkar S."/>
            <person name="Lanjekar V.B."/>
            <person name="Dhakephalkar P.K."/>
            <person name="Dagar S."/>
        </authorList>
    </citation>
    <scope>NUCLEOTIDE SEQUENCE</scope>
    <source>
        <strain evidence="1">XHS1971</strain>
    </source>
</reference>
<proteinExistence type="predicted"/>
<dbReference type="EMBL" id="PEDL01000024">
    <property type="protein sequence ID" value="PHV69556.1"/>
    <property type="molecule type" value="Genomic_DNA"/>
</dbReference>
<keyword evidence="2" id="KW-1185">Reference proteome</keyword>
<dbReference type="Proteomes" id="UP000224460">
    <property type="component" value="Unassembled WGS sequence"/>
</dbReference>
<sequence>MLQGSKEEHDLYISQMIKKIAQDEANYCIKNRLSFREPSDVVGVIFEELEETEDALKQLNASIRDFFENIKYNADYDTIIQKIRAISLSAEFTIHEAMQVKAVALKAIEQLEKAPTDANQ</sequence>
<evidence type="ECO:0000313" key="2">
    <source>
        <dbReference type="Proteomes" id="UP000224460"/>
    </source>
</evidence>
<organism evidence="1 2">
    <name type="scientific">Sporanaerobium hydrogeniformans</name>
    <dbReference type="NCBI Taxonomy" id="3072179"/>
    <lineage>
        <taxon>Bacteria</taxon>
        <taxon>Bacillati</taxon>
        <taxon>Bacillota</taxon>
        <taxon>Clostridia</taxon>
        <taxon>Lachnospirales</taxon>
        <taxon>Lachnospiraceae</taxon>
        <taxon>Sporanaerobium</taxon>
    </lineage>
</organism>
<evidence type="ECO:0000313" key="1">
    <source>
        <dbReference type="EMBL" id="PHV69556.1"/>
    </source>
</evidence>
<accession>A0AC61D7R1</accession>
<gene>
    <name evidence="1" type="ORF">CS063_15025</name>
</gene>
<name>A0AC61D7R1_9FIRM</name>
<comment type="caution">
    <text evidence="1">The sequence shown here is derived from an EMBL/GenBank/DDBJ whole genome shotgun (WGS) entry which is preliminary data.</text>
</comment>
<protein>
    <submittedName>
        <fullName evidence="1">Uncharacterized protein</fullName>
    </submittedName>
</protein>